<gene>
    <name evidence="2" type="ORF">CEXT_559901</name>
</gene>
<proteinExistence type="predicted"/>
<evidence type="ECO:0000313" key="3">
    <source>
        <dbReference type="Proteomes" id="UP001054945"/>
    </source>
</evidence>
<feature type="compositionally biased region" description="Polar residues" evidence="1">
    <location>
        <begin position="193"/>
        <end position="207"/>
    </location>
</feature>
<evidence type="ECO:0000313" key="2">
    <source>
        <dbReference type="EMBL" id="GIX95451.1"/>
    </source>
</evidence>
<name>A0AAV4PH11_CAEEX</name>
<dbReference type="EMBL" id="BPLR01004520">
    <property type="protein sequence ID" value="GIX95451.1"/>
    <property type="molecule type" value="Genomic_DNA"/>
</dbReference>
<reference evidence="2 3" key="1">
    <citation type="submission" date="2021-06" db="EMBL/GenBank/DDBJ databases">
        <title>Caerostris extrusa draft genome.</title>
        <authorList>
            <person name="Kono N."/>
            <person name="Arakawa K."/>
        </authorList>
    </citation>
    <scope>NUCLEOTIDE SEQUENCE [LARGE SCALE GENOMIC DNA]</scope>
</reference>
<dbReference type="AlphaFoldDB" id="A0AAV4PH11"/>
<sequence>MNVGFAADLLYGKWPKVRMLDNKKNTLSRFVPRRKNGKKEEKRKERQNYFPPPWKTNIRERMKSTQTAREREKQHKNRDLCSQNSSVLKGKGLKWKCPGLMTSNPQFKIQCLVREMFYKNVFAHLMSRLLLLQSITLPSFAKEEPAASASNVNATFDNKFLGEFESLSFFFSSKFLRSRSIRVANLPEDRATRSTNQDSTEVQSCLSHNPLDATK</sequence>
<dbReference type="Proteomes" id="UP001054945">
    <property type="component" value="Unassembled WGS sequence"/>
</dbReference>
<feature type="region of interest" description="Disordered" evidence="1">
    <location>
        <begin position="190"/>
        <end position="215"/>
    </location>
</feature>
<accession>A0AAV4PH11</accession>
<feature type="region of interest" description="Disordered" evidence="1">
    <location>
        <begin position="31"/>
        <end position="54"/>
    </location>
</feature>
<organism evidence="2 3">
    <name type="scientific">Caerostris extrusa</name>
    <name type="common">Bark spider</name>
    <name type="synonym">Caerostris bankana</name>
    <dbReference type="NCBI Taxonomy" id="172846"/>
    <lineage>
        <taxon>Eukaryota</taxon>
        <taxon>Metazoa</taxon>
        <taxon>Ecdysozoa</taxon>
        <taxon>Arthropoda</taxon>
        <taxon>Chelicerata</taxon>
        <taxon>Arachnida</taxon>
        <taxon>Araneae</taxon>
        <taxon>Araneomorphae</taxon>
        <taxon>Entelegynae</taxon>
        <taxon>Araneoidea</taxon>
        <taxon>Araneidae</taxon>
        <taxon>Caerostris</taxon>
    </lineage>
</organism>
<keyword evidence="3" id="KW-1185">Reference proteome</keyword>
<feature type="compositionally biased region" description="Basic and acidic residues" evidence="1">
    <location>
        <begin position="38"/>
        <end position="47"/>
    </location>
</feature>
<comment type="caution">
    <text evidence="2">The sequence shown here is derived from an EMBL/GenBank/DDBJ whole genome shotgun (WGS) entry which is preliminary data.</text>
</comment>
<protein>
    <submittedName>
        <fullName evidence="2">Uncharacterized protein</fullName>
    </submittedName>
</protein>
<evidence type="ECO:0000256" key="1">
    <source>
        <dbReference type="SAM" id="MobiDB-lite"/>
    </source>
</evidence>